<gene>
    <name evidence="2" type="ORF">ACFOOT_17050</name>
</gene>
<comment type="caution">
    <text evidence="2">The sequence shown here is derived from an EMBL/GenBank/DDBJ whole genome shotgun (WGS) entry which is preliminary data.</text>
</comment>
<protein>
    <submittedName>
        <fullName evidence="2">YggT family protein</fullName>
    </submittedName>
</protein>
<dbReference type="Proteomes" id="UP001595683">
    <property type="component" value="Unassembled WGS sequence"/>
</dbReference>
<name>A0ABV7V6S2_9SPHN</name>
<evidence type="ECO:0000313" key="3">
    <source>
        <dbReference type="Proteomes" id="UP001595683"/>
    </source>
</evidence>
<organism evidence="2 3">
    <name type="scientific">Novosphingobium pokkalii</name>
    <dbReference type="NCBI Taxonomy" id="1770194"/>
    <lineage>
        <taxon>Bacteria</taxon>
        <taxon>Pseudomonadati</taxon>
        <taxon>Pseudomonadota</taxon>
        <taxon>Alphaproteobacteria</taxon>
        <taxon>Sphingomonadales</taxon>
        <taxon>Sphingomonadaceae</taxon>
        <taxon>Novosphingobium</taxon>
    </lineage>
</organism>
<evidence type="ECO:0000313" key="2">
    <source>
        <dbReference type="EMBL" id="MFC3673130.1"/>
    </source>
</evidence>
<dbReference type="InterPro" id="IPR003425">
    <property type="entry name" value="CCB3/YggT"/>
</dbReference>
<keyword evidence="3" id="KW-1185">Reference proteome</keyword>
<keyword evidence="1" id="KW-1133">Transmembrane helix</keyword>
<proteinExistence type="predicted"/>
<feature type="transmembrane region" description="Helical" evidence="1">
    <location>
        <begin position="73"/>
        <end position="94"/>
    </location>
</feature>
<keyword evidence="1" id="KW-0812">Transmembrane</keyword>
<feature type="transmembrane region" description="Helical" evidence="1">
    <location>
        <begin position="12"/>
        <end position="36"/>
    </location>
</feature>
<accession>A0ABV7V6S2</accession>
<dbReference type="EMBL" id="JBHRYE010000038">
    <property type="protein sequence ID" value="MFC3673130.1"/>
    <property type="molecule type" value="Genomic_DNA"/>
</dbReference>
<dbReference type="Pfam" id="PF02325">
    <property type="entry name" value="CCB3_YggT"/>
    <property type="match status" value="1"/>
</dbReference>
<reference evidence="3" key="1">
    <citation type="journal article" date="2019" name="Int. J. Syst. Evol. Microbiol.">
        <title>The Global Catalogue of Microorganisms (GCM) 10K type strain sequencing project: providing services to taxonomists for standard genome sequencing and annotation.</title>
        <authorList>
            <consortium name="The Broad Institute Genomics Platform"/>
            <consortium name="The Broad Institute Genome Sequencing Center for Infectious Disease"/>
            <person name="Wu L."/>
            <person name="Ma J."/>
        </authorList>
    </citation>
    <scope>NUCLEOTIDE SEQUENCE [LARGE SCALE GENOMIC DNA]</scope>
    <source>
        <strain evidence="3">KCTC 42224</strain>
    </source>
</reference>
<evidence type="ECO:0000256" key="1">
    <source>
        <dbReference type="SAM" id="Phobius"/>
    </source>
</evidence>
<dbReference type="RefSeq" id="WP_191322943.1">
    <property type="nucleotide sequence ID" value="NZ_BMZP01000002.1"/>
</dbReference>
<sequence>MLLYTLVQMIDYLISVVSMVVIVQFVLSLLISFNVVNTSNNAVIAIWRALNAILDPLLAPIRRFMPNTGGIDFSPMVLIVLLRLLSILLNGLAASGY</sequence>
<keyword evidence="1" id="KW-0472">Membrane</keyword>